<organism evidence="2 3">
    <name type="scientific">Candidatus Roizmanbacteria bacterium RIFCSPHIGHO2_12_FULL_33_9</name>
    <dbReference type="NCBI Taxonomy" id="1802045"/>
    <lineage>
        <taxon>Bacteria</taxon>
        <taxon>Candidatus Roizmaniibacteriota</taxon>
    </lineage>
</organism>
<name>A0A1F7HJN2_9BACT</name>
<evidence type="ECO:0000313" key="3">
    <source>
        <dbReference type="Proteomes" id="UP000177199"/>
    </source>
</evidence>
<comment type="caution">
    <text evidence="2">The sequence shown here is derived from an EMBL/GenBank/DDBJ whole genome shotgun (WGS) entry which is preliminary data.</text>
</comment>
<dbReference type="Pfam" id="PF09136">
    <property type="entry name" value="Glucodextran_B"/>
    <property type="match status" value="1"/>
</dbReference>
<evidence type="ECO:0000313" key="2">
    <source>
        <dbReference type="EMBL" id="OGK31295.1"/>
    </source>
</evidence>
<protein>
    <recommendedName>
        <fullName evidence="4">Bacterial Ig-like domain-containing protein</fullName>
    </recommendedName>
</protein>
<dbReference type="Gene3D" id="2.60.40.10">
    <property type="entry name" value="Immunoglobulins"/>
    <property type="match status" value="2"/>
</dbReference>
<dbReference type="Proteomes" id="UP000177199">
    <property type="component" value="Unassembled WGS sequence"/>
</dbReference>
<sequence length="238" mass="26552">MNRNKYSRLSKRLEKQSQKNLILSALGILVVIFLLVKFGIPLLVNFSVFIGSLGKADETVKTETESFVTAPILDIPFTATNSAQTRITGQSTAESTVSVYLNGSLFEKNEVEKDGIFSFLITLNDGENRIKAKAEKDNKESDFSDELIIIYQNKPPSLEIKSPTEGQKFEKDQNTVIVTGKTDSGTRVTVNSFWAQIDEENNFSYNLTLHDGDNEIKIIAEDKAGNKTEKNIKVNYSP</sequence>
<proteinExistence type="predicted"/>
<evidence type="ECO:0000256" key="1">
    <source>
        <dbReference type="SAM" id="Phobius"/>
    </source>
</evidence>
<dbReference type="InterPro" id="IPR013783">
    <property type="entry name" value="Ig-like_fold"/>
</dbReference>
<reference evidence="2 3" key="1">
    <citation type="journal article" date="2016" name="Nat. Commun.">
        <title>Thousands of microbial genomes shed light on interconnected biogeochemical processes in an aquifer system.</title>
        <authorList>
            <person name="Anantharaman K."/>
            <person name="Brown C.T."/>
            <person name="Hug L.A."/>
            <person name="Sharon I."/>
            <person name="Castelle C.J."/>
            <person name="Probst A.J."/>
            <person name="Thomas B.C."/>
            <person name="Singh A."/>
            <person name="Wilkins M.J."/>
            <person name="Karaoz U."/>
            <person name="Brodie E.L."/>
            <person name="Williams K.H."/>
            <person name="Hubbard S.S."/>
            <person name="Banfield J.F."/>
        </authorList>
    </citation>
    <scope>NUCLEOTIDE SEQUENCE [LARGE SCALE GENOMIC DNA]</scope>
</reference>
<feature type="transmembrane region" description="Helical" evidence="1">
    <location>
        <begin position="21"/>
        <end position="44"/>
    </location>
</feature>
<keyword evidence="1" id="KW-0472">Membrane</keyword>
<keyword evidence="1" id="KW-1133">Transmembrane helix</keyword>
<gene>
    <name evidence="2" type="ORF">A3F29_02415</name>
</gene>
<accession>A0A1F7HJN2</accession>
<dbReference type="AlphaFoldDB" id="A0A1F7HJN2"/>
<dbReference type="EMBL" id="MFZV01000012">
    <property type="protein sequence ID" value="OGK31295.1"/>
    <property type="molecule type" value="Genomic_DNA"/>
</dbReference>
<keyword evidence="1" id="KW-0812">Transmembrane</keyword>
<evidence type="ECO:0008006" key="4">
    <source>
        <dbReference type="Google" id="ProtNLM"/>
    </source>
</evidence>